<evidence type="ECO:0000313" key="8">
    <source>
        <dbReference type="Ensembl" id="ENSOANP00000022203.2"/>
    </source>
</evidence>
<protein>
    <recommendedName>
        <fullName evidence="7">UPAR/Ly6 domain-containing protein</fullName>
    </recommendedName>
</protein>
<dbReference type="STRING" id="9258.ENSOANP00000022203"/>
<evidence type="ECO:0000256" key="6">
    <source>
        <dbReference type="SAM" id="SignalP"/>
    </source>
</evidence>
<feature type="signal peptide" evidence="6">
    <location>
        <begin position="1"/>
        <end position="24"/>
    </location>
</feature>
<evidence type="ECO:0000259" key="7">
    <source>
        <dbReference type="SMART" id="SM00134"/>
    </source>
</evidence>
<dbReference type="Proteomes" id="UP000002279">
    <property type="component" value="Chromosome 4"/>
</dbReference>
<dbReference type="PROSITE" id="PS00983">
    <property type="entry name" value="LY6_UPAR"/>
    <property type="match status" value="1"/>
</dbReference>
<keyword evidence="5" id="KW-0325">Glycoprotein</keyword>
<keyword evidence="9" id="KW-1185">Reference proteome</keyword>
<keyword evidence="2" id="KW-1003">Cell membrane</keyword>
<dbReference type="InParanoid" id="F6XD70"/>
<evidence type="ECO:0000256" key="5">
    <source>
        <dbReference type="ARBA" id="ARBA00023180"/>
    </source>
</evidence>
<dbReference type="GO" id="GO:0045202">
    <property type="term" value="C:synapse"/>
    <property type="evidence" value="ECO:0007669"/>
    <property type="project" value="GOC"/>
</dbReference>
<reference evidence="8 9" key="1">
    <citation type="journal article" date="2008" name="Nature">
        <title>Genome analysis of the platypus reveals unique signatures of evolution.</title>
        <authorList>
            <person name="Warren W.C."/>
            <person name="Hillier L.W."/>
            <person name="Marshall Graves J.A."/>
            <person name="Birney E."/>
            <person name="Ponting C.P."/>
            <person name="Grutzner F."/>
            <person name="Belov K."/>
            <person name="Miller W."/>
            <person name="Clarke L."/>
            <person name="Chinwalla A.T."/>
            <person name="Yang S.P."/>
            <person name="Heger A."/>
            <person name="Locke D.P."/>
            <person name="Miethke P."/>
            <person name="Waters P.D."/>
            <person name="Veyrunes F."/>
            <person name="Fulton L."/>
            <person name="Fulton B."/>
            <person name="Graves T."/>
            <person name="Wallis J."/>
            <person name="Puente X.S."/>
            <person name="Lopez-Otin C."/>
            <person name="Ordonez G.R."/>
            <person name="Eichler E.E."/>
            <person name="Chen L."/>
            <person name="Cheng Z."/>
            <person name="Deakin J.E."/>
            <person name="Alsop A."/>
            <person name="Thompson K."/>
            <person name="Kirby P."/>
            <person name="Papenfuss A.T."/>
            <person name="Wakefield M.J."/>
            <person name="Olender T."/>
            <person name="Lancet D."/>
            <person name="Huttley G.A."/>
            <person name="Smit A.F."/>
            <person name="Pask A."/>
            <person name="Temple-Smith P."/>
            <person name="Batzer M.A."/>
            <person name="Walker J.A."/>
            <person name="Konkel M.K."/>
            <person name="Harris R.S."/>
            <person name="Whittington C.M."/>
            <person name="Wong E.S."/>
            <person name="Gemmell N.J."/>
            <person name="Buschiazzo E."/>
            <person name="Vargas Jentzsch I.M."/>
            <person name="Merkel A."/>
            <person name="Schmitz J."/>
            <person name="Zemann A."/>
            <person name="Churakov G."/>
            <person name="Kriegs J.O."/>
            <person name="Brosius J."/>
            <person name="Murchison E.P."/>
            <person name="Sachidanandam R."/>
            <person name="Smith C."/>
            <person name="Hannon G.J."/>
            <person name="Tsend-Ayush E."/>
            <person name="McMillan D."/>
            <person name="Attenborough R."/>
            <person name="Rens W."/>
            <person name="Ferguson-Smith M."/>
            <person name="Lefevre C.M."/>
            <person name="Sharp J.A."/>
            <person name="Nicholas K.R."/>
            <person name="Ray D.A."/>
            <person name="Kube M."/>
            <person name="Reinhardt R."/>
            <person name="Pringle T.H."/>
            <person name="Taylor J."/>
            <person name="Jones R.C."/>
            <person name="Nixon B."/>
            <person name="Dacheux J.L."/>
            <person name="Niwa H."/>
            <person name="Sekita Y."/>
            <person name="Huang X."/>
            <person name="Stark A."/>
            <person name="Kheradpour P."/>
            <person name="Kellis M."/>
            <person name="Flicek P."/>
            <person name="Chen Y."/>
            <person name="Webber C."/>
            <person name="Hardison R."/>
            <person name="Nelson J."/>
            <person name="Hallsworth-Pepin K."/>
            <person name="Delehaunty K."/>
            <person name="Markovic C."/>
            <person name="Minx P."/>
            <person name="Feng Y."/>
            <person name="Kremitzki C."/>
            <person name="Mitreva M."/>
            <person name="Glasscock J."/>
            <person name="Wylie T."/>
            <person name="Wohldmann P."/>
            <person name="Thiru P."/>
            <person name="Nhan M.N."/>
            <person name="Pohl C.S."/>
            <person name="Smith S.M."/>
            <person name="Hou S."/>
            <person name="Nefedov M."/>
            <person name="de Jong P.J."/>
            <person name="Renfree M.B."/>
            <person name="Mardis E.R."/>
            <person name="Wilson R.K."/>
        </authorList>
    </citation>
    <scope>NUCLEOTIDE SEQUENCE [LARGE SCALE GENOMIC DNA]</scope>
    <source>
        <strain evidence="8 9">Glennie</strain>
    </source>
</reference>
<dbReference type="InterPro" id="IPR018363">
    <property type="entry name" value="CD59_antigen_CS"/>
</dbReference>
<dbReference type="KEGG" id="oaa:100082165"/>
<dbReference type="InterPro" id="IPR045860">
    <property type="entry name" value="Snake_toxin-like_sf"/>
</dbReference>
<dbReference type="HOGENOM" id="CLU_141358_2_0_1"/>
<organism evidence="8 9">
    <name type="scientific">Ornithorhynchus anatinus</name>
    <name type="common">Duckbill platypus</name>
    <dbReference type="NCBI Taxonomy" id="9258"/>
    <lineage>
        <taxon>Eukaryota</taxon>
        <taxon>Metazoa</taxon>
        <taxon>Chordata</taxon>
        <taxon>Craniata</taxon>
        <taxon>Vertebrata</taxon>
        <taxon>Euteleostomi</taxon>
        <taxon>Mammalia</taxon>
        <taxon>Monotremata</taxon>
        <taxon>Ornithorhynchidae</taxon>
        <taxon>Ornithorhynchus</taxon>
    </lineage>
</organism>
<dbReference type="RefSeq" id="XP_007659585.1">
    <property type="nucleotide sequence ID" value="XM_007661395.3"/>
</dbReference>
<dbReference type="InterPro" id="IPR051110">
    <property type="entry name" value="Ly-6/neurotoxin-like_GPI-ap"/>
</dbReference>
<name>F6XD70_ORNAN</name>
<evidence type="ECO:0000256" key="1">
    <source>
        <dbReference type="ARBA" id="ARBA00004236"/>
    </source>
</evidence>
<dbReference type="eggNOG" id="ENOG502SG63">
    <property type="taxonomic scope" value="Eukaryota"/>
</dbReference>
<dbReference type="Bgee" id="ENSOANG00000014076">
    <property type="expression patterns" value="Expressed in adult mammalian kidney"/>
</dbReference>
<dbReference type="OMA" id="FPFFGNI"/>
<feature type="chain" id="PRO_5003350468" description="UPAR/Ly6 domain-containing protein" evidence="6">
    <location>
        <begin position="25"/>
        <end position="131"/>
    </location>
</feature>
<accession>F6XD70</accession>
<dbReference type="GO" id="GO:0033130">
    <property type="term" value="F:acetylcholine receptor binding"/>
    <property type="evidence" value="ECO:0000318"/>
    <property type="project" value="GO_Central"/>
</dbReference>
<dbReference type="InterPro" id="IPR035076">
    <property type="entry name" value="Toxin/TOLIP"/>
</dbReference>
<keyword evidence="4" id="KW-0472">Membrane</keyword>
<dbReference type="SMART" id="SM00134">
    <property type="entry name" value="LU"/>
    <property type="match status" value="1"/>
</dbReference>
<reference evidence="8" key="3">
    <citation type="submission" date="2025-09" db="UniProtKB">
        <authorList>
            <consortium name="Ensembl"/>
        </authorList>
    </citation>
    <scope>IDENTIFICATION</scope>
    <source>
        <strain evidence="8">Glennie</strain>
    </source>
</reference>
<dbReference type="GO" id="GO:0095500">
    <property type="term" value="P:acetylcholine receptor signaling pathway"/>
    <property type="evidence" value="ECO:0000318"/>
    <property type="project" value="GO_Central"/>
</dbReference>
<dbReference type="GeneTree" id="ENSGT00940000162197"/>
<dbReference type="AlphaFoldDB" id="F6XD70"/>
<gene>
    <name evidence="8" type="primary">LOC100082165</name>
</gene>
<evidence type="ECO:0000313" key="9">
    <source>
        <dbReference type="Proteomes" id="UP000002279"/>
    </source>
</evidence>
<comment type="subcellular location">
    <subcellularLocation>
        <location evidence="1">Cell membrane</location>
    </subcellularLocation>
</comment>
<evidence type="ECO:0000256" key="4">
    <source>
        <dbReference type="ARBA" id="ARBA00023136"/>
    </source>
</evidence>
<dbReference type="Ensembl" id="ENSOANT00000022207.3">
    <property type="protein sequence ID" value="ENSOANP00000022203.2"/>
    <property type="gene ID" value="ENSOANG00000014076.3"/>
</dbReference>
<evidence type="ECO:0000256" key="3">
    <source>
        <dbReference type="ARBA" id="ARBA00022729"/>
    </source>
</evidence>
<keyword evidence="3 6" id="KW-0732">Signal</keyword>
<dbReference type="PANTHER" id="PTHR16983">
    <property type="entry name" value="UPAR/LY6 DOMAIN-CONTAINING PROTEIN"/>
    <property type="match status" value="1"/>
</dbReference>
<sequence>MKMVLRASALMLLTVALCMELGAALRCYTCPQETDLFQCTQVISCSPTDTICKTTTYSVDSGYPFFGNITVTKGCANKCVASDVDGIGITRPVSCCNTDLCNTDGAAGLTAGTLTLGAAAALAHLLLRLWP</sequence>
<dbReference type="GeneID" id="100082165"/>
<dbReference type="GO" id="GO:0030550">
    <property type="term" value="F:acetylcholine receptor inhibitor activity"/>
    <property type="evidence" value="ECO:0000318"/>
    <property type="project" value="GO_Central"/>
</dbReference>
<feature type="domain" description="UPAR/Ly6" evidence="7">
    <location>
        <begin position="25"/>
        <end position="114"/>
    </location>
</feature>
<dbReference type="SUPFAM" id="SSF57302">
    <property type="entry name" value="Snake toxin-like"/>
    <property type="match status" value="1"/>
</dbReference>
<dbReference type="CDD" id="cd23560">
    <property type="entry name" value="TFP_LU_ECD_SLURP1_like"/>
    <property type="match status" value="1"/>
</dbReference>
<evidence type="ECO:0000256" key="2">
    <source>
        <dbReference type="ARBA" id="ARBA00022475"/>
    </source>
</evidence>
<dbReference type="PANTHER" id="PTHR16983:SF16">
    <property type="entry name" value="UPAR_LY6 DOMAIN-CONTAINING PROTEIN"/>
    <property type="match status" value="1"/>
</dbReference>
<dbReference type="FunFam" id="2.10.60.10:FF:000003">
    <property type="entry name" value="lymphocyte antigen 6E isoform X1"/>
    <property type="match status" value="1"/>
</dbReference>
<dbReference type="Gene3D" id="2.10.60.10">
    <property type="entry name" value="CD59"/>
    <property type="match status" value="1"/>
</dbReference>
<dbReference type="OrthoDB" id="9900838at2759"/>
<dbReference type="Pfam" id="PF00087">
    <property type="entry name" value="Toxin_TOLIP"/>
    <property type="match status" value="1"/>
</dbReference>
<dbReference type="GO" id="GO:0005886">
    <property type="term" value="C:plasma membrane"/>
    <property type="evidence" value="ECO:0000318"/>
    <property type="project" value="GO_Central"/>
</dbReference>
<proteinExistence type="predicted"/>
<dbReference type="InterPro" id="IPR016054">
    <property type="entry name" value="LY6_UPA_recep-like"/>
</dbReference>
<reference evidence="8" key="2">
    <citation type="submission" date="2025-08" db="UniProtKB">
        <authorList>
            <consortium name="Ensembl"/>
        </authorList>
    </citation>
    <scope>IDENTIFICATION</scope>
    <source>
        <strain evidence="8">Glennie</strain>
    </source>
</reference>